<dbReference type="SUPFAM" id="SSF53067">
    <property type="entry name" value="Actin-like ATPase domain"/>
    <property type="match status" value="1"/>
</dbReference>
<keyword evidence="3" id="KW-0859">Xylose metabolism</keyword>
<evidence type="ECO:0000256" key="1">
    <source>
        <dbReference type="ARBA" id="ARBA00002486"/>
    </source>
</evidence>
<keyword evidence="6" id="KW-1185">Reference proteome</keyword>
<dbReference type="PANTHER" id="PTHR18964:SF149">
    <property type="entry name" value="BIFUNCTIONAL UDP-N-ACETYLGLUCOSAMINE 2-EPIMERASE_N-ACETYLMANNOSAMINE KINASE"/>
    <property type="match status" value="1"/>
</dbReference>
<proteinExistence type="inferred from homology"/>
<accession>A0ABS2SQK9</accession>
<protein>
    <submittedName>
        <fullName evidence="5">NBD/HSP70 family sugar kinase</fullName>
    </submittedName>
</protein>
<dbReference type="InterPro" id="IPR036390">
    <property type="entry name" value="WH_DNA-bd_sf"/>
</dbReference>
<comment type="similarity">
    <text evidence="2">Belongs to the ROK (NagC/XylR) family.</text>
</comment>
<dbReference type="GO" id="GO:0016301">
    <property type="term" value="F:kinase activity"/>
    <property type="evidence" value="ECO:0007669"/>
    <property type="project" value="UniProtKB-KW"/>
</dbReference>
<dbReference type="InterPro" id="IPR036388">
    <property type="entry name" value="WH-like_DNA-bd_sf"/>
</dbReference>
<name>A0ABS2SQK9_9BACI</name>
<keyword evidence="5" id="KW-0418">Kinase</keyword>
<evidence type="ECO:0000313" key="6">
    <source>
        <dbReference type="Proteomes" id="UP001179280"/>
    </source>
</evidence>
<dbReference type="SUPFAM" id="SSF46785">
    <property type="entry name" value="Winged helix' DNA-binding domain"/>
    <property type="match status" value="1"/>
</dbReference>
<dbReference type="PANTHER" id="PTHR18964">
    <property type="entry name" value="ROK (REPRESSOR, ORF, KINASE) FAMILY"/>
    <property type="match status" value="1"/>
</dbReference>
<dbReference type="InterPro" id="IPR000600">
    <property type="entry name" value="ROK"/>
</dbReference>
<dbReference type="CDD" id="cd00090">
    <property type="entry name" value="HTH_ARSR"/>
    <property type="match status" value="1"/>
</dbReference>
<evidence type="ECO:0000256" key="3">
    <source>
        <dbReference type="ARBA" id="ARBA00022629"/>
    </source>
</evidence>
<evidence type="ECO:0000313" key="5">
    <source>
        <dbReference type="EMBL" id="MBM7837105.1"/>
    </source>
</evidence>
<dbReference type="Gene3D" id="3.30.420.40">
    <property type="match status" value="2"/>
</dbReference>
<reference evidence="5" key="1">
    <citation type="submission" date="2021-01" db="EMBL/GenBank/DDBJ databases">
        <title>Genomic Encyclopedia of Type Strains, Phase IV (KMG-IV): sequencing the most valuable type-strain genomes for metagenomic binning, comparative biology and taxonomic classification.</title>
        <authorList>
            <person name="Goeker M."/>
        </authorList>
    </citation>
    <scope>NUCLEOTIDE SEQUENCE</scope>
    <source>
        <strain evidence="5">DSM 21943</strain>
    </source>
</reference>
<dbReference type="Pfam" id="PF00480">
    <property type="entry name" value="ROK"/>
    <property type="match status" value="1"/>
</dbReference>
<gene>
    <name evidence="5" type="ORF">JOC54_000336</name>
</gene>
<comment type="caution">
    <text evidence="5">The sequence shown here is derived from an EMBL/GenBank/DDBJ whole genome shotgun (WGS) entry which is preliminary data.</text>
</comment>
<evidence type="ECO:0000256" key="4">
    <source>
        <dbReference type="ARBA" id="ARBA00023125"/>
    </source>
</evidence>
<dbReference type="Gene3D" id="1.10.10.10">
    <property type="entry name" value="Winged helix-like DNA-binding domain superfamily/Winged helix DNA-binding domain"/>
    <property type="match status" value="1"/>
</dbReference>
<organism evidence="5 6">
    <name type="scientific">Shouchella xiaoxiensis</name>
    <dbReference type="NCBI Taxonomy" id="766895"/>
    <lineage>
        <taxon>Bacteria</taxon>
        <taxon>Bacillati</taxon>
        <taxon>Bacillota</taxon>
        <taxon>Bacilli</taxon>
        <taxon>Bacillales</taxon>
        <taxon>Bacillaceae</taxon>
        <taxon>Shouchella</taxon>
    </lineage>
</organism>
<keyword evidence="4" id="KW-0238">DNA-binding</keyword>
<dbReference type="Proteomes" id="UP001179280">
    <property type="component" value="Unassembled WGS sequence"/>
</dbReference>
<keyword evidence="3" id="KW-0119">Carbohydrate metabolism</keyword>
<dbReference type="EMBL" id="JAFBCV010000001">
    <property type="protein sequence ID" value="MBM7837105.1"/>
    <property type="molecule type" value="Genomic_DNA"/>
</dbReference>
<dbReference type="PROSITE" id="PS01125">
    <property type="entry name" value="ROK"/>
    <property type="match status" value="1"/>
</dbReference>
<evidence type="ECO:0000256" key="2">
    <source>
        <dbReference type="ARBA" id="ARBA00006479"/>
    </source>
</evidence>
<dbReference type="InterPro" id="IPR011991">
    <property type="entry name" value="ArsR-like_HTH"/>
</dbReference>
<sequence length="383" mass="41671">MSKADIAQRVQVSQTTVATILAKLRGEGYIREEGIGDSTGGRKPVLFRFNPDKASIFAVSLRNASIQIGLLNLAGEQEEKRDYSVGNVKGMAYINHFLDVLGSFVEPVVRNQTNLVGISIVCPGVVDAKSGTILYNAKLDLYDIELKQLVEEAFGVQVYVENDLNALVIAEKQFGDASYQDMLYLSIDEGVGAGIAVNDHIFRGYGGSAGEIGHMTVVPGGVNCSCGNQGCLENYVSWPAIYARVLSGWFTQREGERIVQKAGGKPESILPVHFVEAACEGDPFTLRIVEEMAEYLAVAITNVLHFMNPQTVILNGAHVLNNQPLLGSLDEKIKQRAMKIVLKGFKLKQTALGSDMNLLGALAVMLQDELQVGRYNVFLQQGK</sequence>
<dbReference type="InterPro" id="IPR049874">
    <property type="entry name" value="ROK_cs"/>
</dbReference>
<dbReference type="InterPro" id="IPR043129">
    <property type="entry name" value="ATPase_NBD"/>
</dbReference>
<keyword evidence="5" id="KW-0808">Transferase</keyword>
<comment type="function">
    <text evidence="1">Transcriptional repressor of xylose-utilizing enzymes.</text>
</comment>